<feature type="compositionally biased region" description="Polar residues" evidence="5">
    <location>
        <begin position="1"/>
        <end position="10"/>
    </location>
</feature>
<comment type="caution">
    <text evidence="7">The sequence shown here is derived from an EMBL/GenBank/DDBJ whole genome shotgun (WGS) entry which is preliminary data.</text>
</comment>
<evidence type="ECO:0000256" key="4">
    <source>
        <dbReference type="PROSITE-ProRule" id="PRU01343"/>
    </source>
</evidence>
<evidence type="ECO:0000256" key="3">
    <source>
        <dbReference type="ARBA" id="ARBA00022833"/>
    </source>
</evidence>
<reference evidence="7 8" key="1">
    <citation type="submission" date="2019-01" db="EMBL/GenBank/DDBJ databases">
        <title>Sequencing of cultivated peanut Arachis hypogaea provides insights into genome evolution and oil improvement.</title>
        <authorList>
            <person name="Chen X."/>
        </authorList>
    </citation>
    <scope>NUCLEOTIDE SEQUENCE [LARGE SCALE GENOMIC DNA]</scope>
    <source>
        <strain evidence="8">cv. Fuhuasheng</strain>
        <tissue evidence="7">Leaves</tissue>
    </source>
</reference>
<dbReference type="Proteomes" id="UP000289738">
    <property type="component" value="Chromosome A06"/>
</dbReference>
<feature type="domain" description="GRF-type" evidence="6">
    <location>
        <begin position="42"/>
        <end position="85"/>
    </location>
</feature>
<sequence length="149" mass="17123">MASGGNSASSYRRRVRGSRDGSASNASGDPQFEIARGENPRCHCGAYANVVESETDKNPRRPFFGCPYYRENLSHCEFFIWFDKVFPHKIQGSQHNVVLEERMKKLKDLVDELEKKPKNVSRKKEWSSECKTVFFFMLGFLVCIFVGKI</sequence>
<proteinExistence type="predicted"/>
<protein>
    <recommendedName>
        <fullName evidence="6">GRF-type domain-containing protein</fullName>
    </recommendedName>
</protein>
<dbReference type="Pfam" id="PF06839">
    <property type="entry name" value="Zn_ribbon_GRF"/>
    <property type="match status" value="1"/>
</dbReference>
<evidence type="ECO:0000313" key="8">
    <source>
        <dbReference type="Proteomes" id="UP000289738"/>
    </source>
</evidence>
<dbReference type="AlphaFoldDB" id="A0A445CXH0"/>
<keyword evidence="3" id="KW-0862">Zinc</keyword>
<keyword evidence="2 4" id="KW-0863">Zinc-finger</keyword>
<keyword evidence="1" id="KW-0479">Metal-binding</keyword>
<dbReference type="EMBL" id="SDMP01000006">
    <property type="protein sequence ID" value="RYR55619.1"/>
    <property type="molecule type" value="Genomic_DNA"/>
</dbReference>
<organism evidence="7 8">
    <name type="scientific">Arachis hypogaea</name>
    <name type="common">Peanut</name>
    <dbReference type="NCBI Taxonomy" id="3818"/>
    <lineage>
        <taxon>Eukaryota</taxon>
        <taxon>Viridiplantae</taxon>
        <taxon>Streptophyta</taxon>
        <taxon>Embryophyta</taxon>
        <taxon>Tracheophyta</taxon>
        <taxon>Spermatophyta</taxon>
        <taxon>Magnoliopsida</taxon>
        <taxon>eudicotyledons</taxon>
        <taxon>Gunneridae</taxon>
        <taxon>Pentapetalae</taxon>
        <taxon>rosids</taxon>
        <taxon>fabids</taxon>
        <taxon>Fabales</taxon>
        <taxon>Fabaceae</taxon>
        <taxon>Papilionoideae</taxon>
        <taxon>50 kb inversion clade</taxon>
        <taxon>dalbergioids sensu lato</taxon>
        <taxon>Dalbergieae</taxon>
        <taxon>Pterocarpus clade</taxon>
        <taxon>Arachis</taxon>
    </lineage>
</organism>
<evidence type="ECO:0000256" key="2">
    <source>
        <dbReference type="ARBA" id="ARBA00022771"/>
    </source>
</evidence>
<name>A0A445CXH0_ARAHY</name>
<evidence type="ECO:0000259" key="6">
    <source>
        <dbReference type="PROSITE" id="PS51999"/>
    </source>
</evidence>
<gene>
    <name evidence="7" type="ORF">Ahy_A06g030801</name>
</gene>
<evidence type="ECO:0000313" key="7">
    <source>
        <dbReference type="EMBL" id="RYR55619.1"/>
    </source>
</evidence>
<feature type="region of interest" description="Disordered" evidence="5">
    <location>
        <begin position="1"/>
        <end position="34"/>
    </location>
</feature>
<dbReference type="GO" id="GO:0008270">
    <property type="term" value="F:zinc ion binding"/>
    <property type="evidence" value="ECO:0007669"/>
    <property type="project" value="UniProtKB-KW"/>
</dbReference>
<evidence type="ECO:0000256" key="5">
    <source>
        <dbReference type="SAM" id="MobiDB-lite"/>
    </source>
</evidence>
<dbReference type="PANTHER" id="PTHR33248">
    <property type="entry name" value="ZINC ION-BINDING PROTEIN"/>
    <property type="match status" value="1"/>
</dbReference>
<evidence type="ECO:0000256" key="1">
    <source>
        <dbReference type="ARBA" id="ARBA00022723"/>
    </source>
</evidence>
<accession>A0A445CXH0</accession>
<keyword evidence="8" id="KW-1185">Reference proteome</keyword>
<dbReference type="PROSITE" id="PS51999">
    <property type="entry name" value="ZF_GRF"/>
    <property type="match status" value="1"/>
</dbReference>
<dbReference type="InterPro" id="IPR010666">
    <property type="entry name" value="Znf_GRF"/>
</dbReference>